<dbReference type="Gene3D" id="3.40.630.30">
    <property type="match status" value="1"/>
</dbReference>
<dbReference type="EMBL" id="CP127363">
    <property type="protein sequence ID" value="WIY48338.1"/>
    <property type="molecule type" value="Genomic_DNA"/>
</dbReference>
<dbReference type="PANTHER" id="PTHR43877">
    <property type="entry name" value="AMINOALKYLPHOSPHONATE N-ACETYLTRANSFERASE-RELATED-RELATED"/>
    <property type="match status" value="1"/>
</dbReference>
<name>A0ABY9APA7_PARCI</name>
<dbReference type="CDD" id="cd04301">
    <property type="entry name" value="NAT_SF"/>
    <property type="match status" value="1"/>
</dbReference>
<protein>
    <submittedName>
        <fullName evidence="4">GNAT family N-acetyltransferase</fullName>
        <ecNumber evidence="4">2.3.1.-</ecNumber>
    </submittedName>
</protein>
<dbReference type="Proteomes" id="UP001242732">
    <property type="component" value="Chromosome"/>
</dbReference>
<evidence type="ECO:0000313" key="4">
    <source>
        <dbReference type="EMBL" id="WIY48338.1"/>
    </source>
</evidence>
<dbReference type="InterPro" id="IPR016181">
    <property type="entry name" value="Acyl_CoA_acyltransferase"/>
</dbReference>
<reference evidence="4 5" key="1">
    <citation type="submission" date="2023-06" db="EMBL/GenBank/DDBJ databases">
        <authorList>
            <person name="Ham H."/>
            <person name="Park D.S."/>
        </authorList>
    </citation>
    <scope>NUCLEOTIDE SEQUENCE [LARGE SCALE GENOMIC DNA]</scope>
    <source>
        <strain evidence="4 5">KACC 17005</strain>
    </source>
</reference>
<dbReference type="EC" id="2.3.1.-" evidence="4"/>
<dbReference type="InterPro" id="IPR050832">
    <property type="entry name" value="Bact_Acetyltransf"/>
</dbReference>
<proteinExistence type="predicted"/>
<dbReference type="InterPro" id="IPR000182">
    <property type="entry name" value="GNAT_dom"/>
</dbReference>
<dbReference type="SUPFAM" id="SSF55729">
    <property type="entry name" value="Acyl-CoA N-acyltransferases (Nat)"/>
    <property type="match status" value="1"/>
</dbReference>
<dbReference type="PANTHER" id="PTHR43877:SF2">
    <property type="entry name" value="AMINOALKYLPHOSPHONATE N-ACETYLTRANSFERASE-RELATED"/>
    <property type="match status" value="1"/>
</dbReference>
<dbReference type="PROSITE" id="PS51186">
    <property type="entry name" value="GNAT"/>
    <property type="match status" value="1"/>
</dbReference>
<evidence type="ECO:0000313" key="5">
    <source>
        <dbReference type="Proteomes" id="UP001242732"/>
    </source>
</evidence>
<gene>
    <name evidence="4" type="ORF">QRO08_21350</name>
</gene>
<keyword evidence="1 4" id="KW-0808">Transferase</keyword>
<keyword evidence="2 4" id="KW-0012">Acyltransferase</keyword>
<sequence length="191" mass="20869">MMDLTITKAAVADAREAVRLIALADEDAVMAISGQATLADALARYEQDFARTDVYFGYENVIVARKGALVVGCILSFKGTDEDRYAALDSQGGEFPRESDDDEIYIDSLAVDPDHRGGGIAKQLVRAVIGQAAAQGFTKVSLLADVSKPHLGKLYRSMGFVEVKRMRYLNDEYEKLVFDMTQANTPQGYAT</sequence>
<feature type="domain" description="N-acetyltransferase" evidence="3">
    <location>
        <begin position="16"/>
        <end position="185"/>
    </location>
</feature>
<dbReference type="GO" id="GO:0016746">
    <property type="term" value="F:acyltransferase activity"/>
    <property type="evidence" value="ECO:0007669"/>
    <property type="project" value="UniProtKB-KW"/>
</dbReference>
<dbReference type="Pfam" id="PF00583">
    <property type="entry name" value="Acetyltransf_1"/>
    <property type="match status" value="1"/>
</dbReference>
<evidence type="ECO:0000256" key="1">
    <source>
        <dbReference type="ARBA" id="ARBA00022679"/>
    </source>
</evidence>
<evidence type="ECO:0000256" key="2">
    <source>
        <dbReference type="ARBA" id="ARBA00023315"/>
    </source>
</evidence>
<dbReference type="RefSeq" id="WP_011793876.1">
    <property type="nucleotide sequence ID" value="NZ_CP023687.1"/>
</dbReference>
<keyword evidence="5" id="KW-1185">Reference proteome</keyword>
<organism evidence="4 5">
    <name type="scientific">Paracidovorax citrulli</name>
    <name type="common">Acidovorax citrulli</name>
    <dbReference type="NCBI Taxonomy" id="80869"/>
    <lineage>
        <taxon>Bacteria</taxon>
        <taxon>Pseudomonadati</taxon>
        <taxon>Pseudomonadota</taxon>
        <taxon>Betaproteobacteria</taxon>
        <taxon>Burkholderiales</taxon>
        <taxon>Comamonadaceae</taxon>
        <taxon>Paracidovorax</taxon>
    </lineage>
</organism>
<accession>A0ABY9APA7</accession>
<evidence type="ECO:0000259" key="3">
    <source>
        <dbReference type="PROSITE" id="PS51186"/>
    </source>
</evidence>